<dbReference type="AlphaFoldDB" id="A0A382GXV7"/>
<evidence type="ECO:0000313" key="1">
    <source>
        <dbReference type="EMBL" id="SVB79880.1"/>
    </source>
</evidence>
<organism evidence="1">
    <name type="scientific">marine metagenome</name>
    <dbReference type="NCBI Taxonomy" id="408172"/>
    <lineage>
        <taxon>unclassified sequences</taxon>
        <taxon>metagenomes</taxon>
        <taxon>ecological metagenomes</taxon>
    </lineage>
</organism>
<sequence length="108" mass="12010">MRHKLTLLTLLITHAACGGDTTAITNSDIPDRDTFVTAFVDLRLAAVGSEDFVVTDSERDRILSSHGIDGESLLLFANVHGMDVEFMRDVWNDVEQLFGERTTGDFEH</sequence>
<gene>
    <name evidence="1" type="ORF">METZ01_LOCUS232734</name>
</gene>
<name>A0A382GXV7_9ZZZZ</name>
<reference evidence="1" key="1">
    <citation type="submission" date="2018-05" db="EMBL/GenBank/DDBJ databases">
        <authorList>
            <person name="Lanie J.A."/>
            <person name="Ng W.-L."/>
            <person name="Kazmierczak K.M."/>
            <person name="Andrzejewski T.M."/>
            <person name="Davidsen T.M."/>
            <person name="Wayne K.J."/>
            <person name="Tettelin H."/>
            <person name="Glass J.I."/>
            <person name="Rusch D."/>
            <person name="Podicherti R."/>
            <person name="Tsui H.-C.T."/>
            <person name="Winkler M.E."/>
        </authorList>
    </citation>
    <scope>NUCLEOTIDE SEQUENCE</scope>
</reference>
<proteinExistence type="predicted"/>
<dbReference type="EMBL" id="UINC01058050">
    <property type="protein sequence ID" value="SVB79880.1"/>
    <property type="molecule type" value="Genomic_DNA"/>
</dbReference>
<accession>A0A382GXV7</accession>
<protein>
    <submittedName>
        <fullName evidence="1">Uncharacterized protein</fullName>
    </submittedName>
</protein>